<dbReference type="EMBL" id="PCTL01000014">
    <property type="protein sequence ID" value="PIP73621.1"/>
    <property type="molecule type" value="Genomic_DNA"/>
</dbReference>
<dbReference type="AlphaFoldDB" id="A0A2H0CV48"/>
<organism evidence="1 2">
    <name type="scientific">Candidatus Lloydbacteria bacterium CG22_combo_CG10-13_8_21_14_all_47_15</name>
    <dbReference type="NCBI Taxonomy" id="1974635"/>
    <lineage>
        <taxon>Bacteria</taxon>
        <taxon>Candidatus Lloydiibacteriota</taxon>
    </lineage>
</organism>
<proteinExistence type="predicted"/>
<name>A0A2H0CV48_9BACT</name>
<sequence>MRYRIVYFTTFAAILLTTACGMPIIKKDTHTFATTGLFMDCRLEQTACNTVDITKMKQMFQTIKKEDSFEDVRRKGFSICKDDGCATWHQNTTMLIGSKALEAIGIDIGKPALSNTAETKHFTQMLEEYQAWIFTEKNIKSVDDRIYINTYNKREDGYDITFAILFFKGKVEKATMTGGDVNKTFSEKGLLIGPGDMISNAAKGAAGAFVP</sequence>
<comment type="caution">
    <text evidence="1">The sequence shown here is derived from an EMBL/GenBank/DDBJ whole genome shotgun (WGS) entry which is preliminary data.</text>
</comment>
<evidence type="ECO:0000313" key="1">
    <source>
        <dbReference type="EMBL" id="PIP73621.1"/>
    </source>
</evidence>
<evidence type="ECO:0008006" key="3">
    <source>
        <dbReference type="Google" id="ProtNLM"/>
    </source>
</evidence>
<protein>
    <recommendedName>
        <fullName evidence="3">Lipoprotein</fullName>
    </recommendedName>
</protein>
<evidence type="ECO:0000313" key="2">
    <source>
        <dbReference type="Proteomes" id="UP000230638"/>
    </source>
</evidence>
<dbReference type="Proteomes" id="UP000230638">
    <property type="component" value="Unassembled WGS sequence"/>
</dbReference>
<accession>A0A2H0CV48</accession>
<dbReference type="PROSITE" id="PS51257">
    <property type="entry name" value="PROKAR_LIPOPROTEIN"/>
    <property type="match status" value="1"/>
</dbReference>
<gene>
    <name evidence="1" type="ORF">COW88_01250</name>
</gene>
<reference evidence="1 2" key="1">
    <citation type="submission" date="2017-09" db="EMBL/GenBank/DDBJ databases">
        <title>Depth-based differentiation of microbial function through sediment-hosted aquifers and enrichment of novel symbionts in the deep terrestrial subsurface.</title>
        <authorList>
            <person name="Probst A.J."/>
            <person name="Ladd B."/>
            <person name="Jarett J.K."/>
            <person name="Geller-Mcgrath D.E."/>
            <person name="Sieber C.M."/>
            <person name="Emerson J.B."/>
            <person name="Anantharaman K."/>
            <person name="Thomas B.C."/>
            <person name="Malmstrom R."/>
            <person name="Stieglmeier M."/>
            <person name="Klingl A."/>
            <person name="Woyke T."/>
            <person name="Ryan C.M."/>
            <person name="Banfield J.F."/>
        </authorList>
    </citation>
    <scope>NUCLEOTIDE SEQUENCE [LARGE SCALE GENOMIC DNA]</scope>
    <source>
        <strain evidence="1">CG22_combo_CG10-13_8_21_14_all_47_15</strain>
    </source>
</reference>